<evidence type="ECO:0000313" key="13">
    <source>
        <dbReference type="Proteomes" id="UP000050911"/>
    </source>
</evidence>
<dbReference type="PATRIC" id="fig|1302272.5.peg.1203"/>
<feature type="domain" description="Helicase ATP-binding" evidence="10">
    <location>
        <begin position="305"/>
        <end position="507"/>
    </location>
</feature>
<organism evidence="12 13">
    <name type="scientific">Secundilactobacillus kimchicus JCM 15530</name>
    <dbReference type="NCBI Taxonomy" id="1302272"/>
    <lineage>
        <taxon>Bacteria</taxon>
        <taxon>Bacillati</taxon>
        <taxon>Bacillota</taxon>
        <taxon>Bacilli</taxon>
        <taxon>Lactobacillales</taxon>
        <taxon>Lactobacillaceae</taxon>
        <taxon>Secundilactobacillus</taxon>
    </lineage>
</organism>
<keyword evidence="4" id="KW-0479">Metal-binding</keyword>
<evidence type="ECO:0008006" key="14">
    <source>
        <dbReference type="Google" id="ProtNLM"/>
    </source>
</evidence>
<evidence type="ECO:0000256" key="4">
    <source>
        <dbReference type="ARBA" id="ARBA00022723"/>
    </source>
</evidence>
<dbReference type="RefSeq" id="WP_056942056.1">
    <property type="nucleotide sequence ID" value="NZ_AZCX01000002.1"/>
</dbReference>
<reference evidence="12 13" key="1">
    <citation type="journal article" date="2015" name="Genome Announc.">
        <title>Expanding the biotechnology potential of lactobacilli through comparative genomics of 213 strains and associated genera.</title>
        <authorList>
            <person name="Sun Z."/>
            <person name="Harris H.M."/>
            <person name="McCann A."/>
            <person name="Guo C."/>
            <person name="Argimon S."/>
            <person name="Zhang W."/>
            <person name="Yang X."/>
            <person name="Jeffery I.B."/>
            <person name="Cooney J.C."/>
            <person name="Kagawa T.F."/>
            <person name="Liu W."/>
            <person name="Song Y."/>
            <person name="Salvetti E."/>
            <person name="Wrobel A."/>
            <person name="Rasinkangas P."/>
            <person name="Parkhill J."/>
            <person name="Rea M.C."/>
            <person name="O'Sullivan O."/>
            <person name="Ritari J."/>
            <person name="Douillard F.P."/>
            <person name="Paul Ross R."/>
            <person name="Yang R."/>
            <person name="Briner A.E."/>
            <person name="Felis G.E."/>
            <person name="de Vos W.M."/>
            <person name="Barrangou R."/>
            <person name="Klaenhammer T.R."/>
            <person name="Caufield P.W."/>
            <person name="Cui Y."/>
            <person name="Zhang H."/>
            <person name="O'Toole P.W."/>
        </authorList>
    </citation>
    <scope>NUCLEOTIDE SEQUENCE [LARGE SCALE GENOMIC DNA]</scope>
    <source>
        <strain evidence="12 13">JCM 15530</strain>
    </source>
</reference>
<dbReference type="InterPro" id="IPR054712">
    <property type="entry name" value="Cas3-like_dom"/>
</dbReference>
<dbReference type="EMBL" id="AZCX01000002">
    <property type="protein sequence ID" value="KRK48874.1"/>
    <property type="molecule type" value="Genomic_DNA"/>
</dbReference>
<dbReference type="AlphaFoldDB" id="A0A0R1HZI2"/>
<dbReference type="Proteomes" id="UP000050911">
    <property type="component" value="Unassembled WGS sequence"/>
</dbReference>
<evidence type="ECO:0000259" key="11">
    <source>
        <dbReference type="PROSITE" id="PS51643"/>
    </source>
</evidence>
<comment type="caution">
    <text evidence="12">The sequence shown here is derived from an EMBL/GenBank/DDBJ whole genome shotgun (WGS) entry which is preliminary data.</text>
</comment>
<evidence type="ECO:0000259" key="10">
    <source>
        <dbReference type="PROSITE" id="PS51192"/>
    </source>
</evidence>
<protein>
    <recommendedName>
        <fullName evidence="14">CRISPR-associated helicase Cas3</fullName>
    </recommendedName>
</protein>
<dbReference type="PROSITE" id="PS51643">
    <property type="entry name" value="HD_CAS3"/>
    <property type="match status" value="1"/>
</dbReference>
<dbReference type="PROSITE" id="PS51192">
    <property type="entry name" value="HELICASE_ATP_BIND_1"/>
    <property type="match status" value="1"/>
</dbReference>
<dbReference type="InterPro" id="IPR041372">
    <property type="entry name" value="Cas3_C"/>
</dbReference>
<comment type="similarity">
    <text evidence="1">In the N-terminal section; belongs to the CRISPR-associated nuclease Cas3-HD family.</text>
</comment>
<dbReference type="Pfam" id="PF22590">
    <property type="entry name" value="Cas3-like_C_2"/>
    <property type="match status" value="1"/>
</dbReference>
<evidence type="ECO:0000256" key="2">
    <source>
        <dbReference type="ARBA" id="ARBA00009046"/>
    </source>
</evidence>
<dbReference type="InterPro" id="IPR006474">
    <property type="entry name" value="Helicase_Cas3_CRISPR-ass_core"/>
</dbReference>
<dbReference type="Gene3D" id="1.10.3210.30">
    <property type="match status" value="1"/>
</dbReference>
<dbReference type="Pfam" id="PF18395">
    <property type="entry name" value="Cas3_C"/>
    <property type="match status" value="1"/>
</dbReference>
<evidence type="ECO:0000256" key="3">
    <source>
        <dbReference type="ARBA" id="ARBA00022722"/>
    </source>
</evidence>
<dbReference type="InterPro" id="IPR011545">
    <property type="entry name" value="DEAD/DEAH_box_helicase_dom"/>
</dbReference>
<evidence type="ECO:0000256" key="7">
    <source>
        <dbReference type="ARBA" id="ARBA00022806"/>
    </source>
</evidence>
<evidence type="ECO:0000256" key="8">
    <source>
        <dbReference type="ARBA" id="ARBA00022840"/>
    </source>
</evidence>
<evidence type="ECO:0000256" key="6">
    <source>
        <dbReference type="ARBA" id="ARBA00022801"/>
    </source>
</evidence>
<proteinExistence type="inferred from homology"/>
<keyword evidence="6" id="KW-0378">Hydrolase</keyword>
<dbReference type="GO" id="GO:0016787">
    <property type="term" value="F:hydrolase activity"/>
    <property type="evidence" value="ECO:0007669"/>
    <property type="project" value="UniProtKB-KW"/>
</dbReference>
<dbReference type="GO" id="GO:0004386">
    <property type="term" value="F:helicase activity"/>
    <property type="evidence" value="ECO:0007669"/>
    <property type="project" value="UniProtKB-KW"/>
</dbReference>
<name>A0A0R1HZI2_9LACO</name>
<dbReference type="CDD" id="cd09641">
    <property type="entry name" value="Cas3''_I"/>
    <property type="match status" value="1"/>
</dbReference>
<dbReference type="Pfam" id="PF18019">
    <property type="entry name" value="Cas3_HD"/>
    <property type="match status" value="1"/>
</dbReference>
<dbReference type="Gene3D" id="3.40.50.300">
    <property type="entry name" value="P-loop containing nucleotide triphosphate hydrolases"/>
    <property type="match status" value="2"/>
</dbReference>
<dbReference type="OrthoDB" id="9810236at2"/>
<sequence length="917" mass="103795">MNLKKLNKIAGYLWAKKTTTESGQELWLPLITHLLDAEQTMHWLFNNWMSEGTKQLLRSEIDDEKLQSLVKFLGFCHDFGKATPSFQSKSSYDGNVSIDSELIAQLIQSGFEGLADMTLTNANESPHAMAGEALLNYFKVPKSISSIVGGHHGDAGNSEPRGQLRDYTANYWQTDSESDVWVKWKRVQKAIFEHGLELSGFRDVSEIPKVSQRSAIILEGLLITADWLASSEYLNNDYQKPLFPLIPINYTIDDIDEDKRFRAAVETWWLDGVWEPKKVLEDSDPYLKRWSFKARPVQQAMTRTIGETTDPGIFIIEAPMGLGKTEIALVAAEQLAYKTQRPGLFVGLPTQATSNAMFDRVQQWEKRLAQEQGDHFPINLMHGKAHFNEAYEKIPRASNVDIESGVDINEWFSGKKSVLSKFAVGTIDNLLLMALKQKHLFLKHLGFSEKVVVIDEVHAYDAYMSQYLFEAIKWLGTYHVPVVVLSATLPREKRKALISSYYKGKYFSKLKIAKDIDENHWSRSKAYPVMTYLDGPDVKQVTEFPGESDQKTVKVKVERLASDAHDAMASVLDKIQNGGVAGVIVNTVSRAQELAKMVPAEVPFMLLHSSFLAPDRAKKEKQIQTAIGKNGHRPKKLIVIGTQVLEQSLDIDFDILYTDVAPMDLILQRAGRLHRHAIQRPRGLDKPQLFVMGATEFGNYGDSNETVYEKYLLMKTDHYLKADLSLPQDISDLVQSVYNFEDELDLPGLDSAKEKFDSNLRKEEQKAKQYRINDPVKGGTIHGWLTRGNDEIGQSDQTASAAVRDIKETIEVILLQQTSQGVVMLDGRPIESCNSKEIAEQLIRLPGRVVPEYQMLEAIELLETQTLERFQSWQSDRWLHGAISLVLDETSQTRFNGYKLAYSSQYGLIVEKEDDDD</sequence>
<dbReference type="NCBIfam" id="TIGR01587">
    <property type="entry name" value="cas3_core"/>
    <property type="match status" value="1"/>
</dbReference>
<dbReference type="InterPro" id="IPR027417">
    <property type="entry name" value="P-loop_NTPase"/>
</dbReference>
<dbReference type="GO" id="GO:0005524">
    <property type="term" value="F:ATP binding"/>
    <property type="evidence" value="ECO:0007669"/>
    <property type="project" value="UniProtKB-KW"/>
</dbReference>
<dbReference type="SUPFAM" id="SSF52540">
    <property type="entry name" value="P-loop containing nucleoside triphosphate hydrolases"/>
    <property type="match status" value="1"/>
</dbReference>
<keyword evidence="9" id="KW-0051">Antiviral defense</keyword>
<dbReference type="SMART" id="SM00487">
    <property type="entry name" value="DEXDc"/>
    <property type="match status" value="1"/>
</dbReference>
<accession>A0A0R1HZI2</accession>
<gene>
    <name evidence="12" type="ORF">FC96_GL001195</name>
</gene>
<dbReference type="STRING" id="1302272.FC96_GL001195"/>
<dbReference type="GO" id="GO:0003676">
    <property type="term" value="F:nucleic acid binding"/>
    <property type="evidence" value="ECO:0007669"/>
    <property type="project" value="InterPro"/>
</dbReference>
<keyword evidence="5" id="KW-0547">Nucleotide-binding</keyword>
<dbReference type="Pfam" id="PF00270">
    <property type="entry name" value="DEAD"/>
    <property type="match status" value="1"/>
</dbReference>
<feature type="domain" description="HD Cas3-type" evidence="11">
    <location>
        <begin position="23"/>
        <end position="228"/>
    </location>
</feature>
<dbReference type="GO" id="GO:0051607">
    <property type="term" value="P:defense response to virus"/>
    <property type="evidence" value="ECO:0007669"/>
    <property type="project" value="UniProtKB-KW"/>
</dbReference>
<evidence type="ECO:0000256" key="5">
    <source>
        <dbReference type="ARBA" id="ARBA00022741"/>
    </source>
</evidence>
<keyword evidence="8" id="KW-0067">ATP-binding</keyword>
<keyword evidence="3" id="KW-0540">Nuclease</keyword>
<keyword evidence="13" id="KW-1185">Reference proteome</keyword>
<keyword evidence="7" id="KW-0347">Helicase</keyword>
<comment type="similarity">
    <text evidence="2">In the central section; belongs to the CRISPR-associated helicase Cas3 family.</text>
</comment>
<evidence type="ECO:0000256" key="1">
    <source>
        <dbReference type="ARBA" id="ARBA00006847"/>
    </source>
</evidence>
<evidence type="ECO:0000256" key="9">
    <source>
        <dbReference type="ARBA" id="ARBA00023118"/>
    </source>
</evidence>
<evidence type="ECO:0000313" key="12">
    <source>
        <dbReference type="EMBL" id="KRK48874.1"/>
    </source>
</evidence>
<dbReference type="GO" id="GO:0046872">
    <property type="term" value="F:metal ion binding"/>
    <property type="evidence" value="ECO:0007669"/>
    <property type="project" value="UniProtKB-KW"/>
</dbReference>
<dbReference type="InterPro" id="IPR006483">
    <property type="entry name" value="CRISPR-assoc_Cas3_HD"/>
</dbReference>
<dbReference type="InterPro" id="IPR038257">
    <property type="entry name" value="CRISPR-assoc_Cas3_HD_sf"/>
</dbReference>
<dbReference type="SMART" id="SM00490">
    <property type="entry name" value="HELICc"/>
    <property type="match status" value="1"/>
</dbReference>
<dbReference type="InterPro" id="IPR001650">
    <property type="entry name" value="Helicase_C-like"/>
</dbReference>
<dbReference type="GO" id="GO:0004518">
    <property type="term" value="F:nuclease activity"/>
    <property type="evidence" value="ECO:0007669"/>
    <property type="project" value="UniProtKB-KW"/>
</dbReference>
<dbReference type="CDD" id="cd17930">
    <property type="entry name" value="DEXHc_cas3"/>
    <property type="match status" value="1"/>
</dbReference>
<dbReference type="InterPro" id="IPR014001">
    <property type="entry name" value="Helicase_ATP-bd"/>
</dbReference>
<dbReference type="NCBIfam" id="TIGR01596">
    <property type="entry name" value="cas3_HD"/>
    <property type="match status" value="1"/>
</dbReference>